<gene>
    <name evidence="1" type="ORF">SAMN05421812_10663</name>
</gene>
<organism evidence="1 2">
    <name type="scientific">Asanoa hainanensis</name>
    <dbReference type="NCBI Taxonomy" id="560556"/>
    <lineage>
        <taxon>Bacteria</taxon>
        <taxon>Bacillati</taxon>
        <taxon>Actinomycetota</taxon>
        <taxon>Actinomycetes</taxon>
        <taxon>Micromonosporales</taxon>
        <taxon>Micromonosporaceae</taxon>
        <taxon>Asanoa</taxon>
    </lineage>
</organism>
<proteinExistence type="predicted"/>
<accession>A0A239MPU8</accession>
<dbReference type="RefSeq" id="WP_089249703.1">
    <property type="nucleotide sequence ID" value="NZ_FZPH01000006.1"/>
</dbReference>
<keyword evidence="2" id="KW-1185">Reference proteome</keyword>
<dbReference type="AlphaFoldDB" id="A0A239MPU8"/>
<sequence length="128" mass="13955">MTETVVLAVEDLTLTLTGLAELVRPVGAASIAGPVMTFRQGQDAGYIVEVTDPEADGVFEDWPPDRIPTAPCVVFSVDYREPDLVLVLVQAIARRYVVTVDTNYGRVVPGKELTRHMLSYTPPDVRPG</sequence>
<dbReference type="OrthoDB" id="3391252at2"/>
<evidence type="ECO:0000313" key="2">
    <source>
        <dbReference type="Proteomes" id="UP000198362"/>
    </source>
</evidence>
<name>A0A239MPU8_9ACTN</name>
<dbReference type="EMBL" id="FZPH01000006">
    <property type="protein sequence ID" value="SNT43998.1"/>
    <property type="molecule type" value="Genomic_DNA"/>
</dbReference>
<reference evidence="1 2" key="1">
    <citation type="submission" date="2017-06" db="EMBL/GenBank/DDBJ databases">
        <authorList>
            <person name="Kim H.J."/>
            <person name="Triplett B.A."/>
        </authorList>
    </citation>
    <scope>NUCLEOTIDE SEQUENCE [LARGE SCALE GENOMIC DNA]</scope>
    <source>
        <strain evidence="1 2">CGMCC 4.5593</strain>
    </source>
</reference>
<evidence type="ECO:0000313" key="1">
    <source>
        <dbReference type="EMBL" id="SNT43998.1"/>
    </source>
</evidence>
<dbReference type="Proteomes" id="UP000198362">
    <property type="component" value="Unassembled WGS sequence"/>
</dbReference>
<protein>
    <submittedName>
        <fullName evidence="1">Uncharacterized protein</fullName>
    </submittedName>
</protein>